<dbReference type="Gene3D" id="3.20.20.300">
    <property type="entry name" value="Glycoside hydrolase, family 3, N-terminal domain"/>
    <property type="match status" value="1"/>
</dbReference>
<dbReference type="Pfam" id="PF01915">
    <property type="entry name" value="Glyco_hydro_3_C"/>
    <property type="match status" value="1"/>
</dbReference>
<dbReference type="SUPFAM" id="SSF51445">
    <property type="entry name" value="(Trans)glycosidases"/>
    <property type="match status" value="1"/>
</dbReference>
<dbReference type="Pfam" id="PF14310">
    <property type="entry name" value="Fn3-like"/>
    <property type="match status" value="1"/>
</dbReference>
<sequence length="802" mass="88125">MAPPFSFHCVLFPTVAFFFFFFLKISAAIPQSSPPKFACEPPVYNHHSFCNRTLPIQLRASSLVSLLTLPEKILLLSNNASSVPRLGIPSYEWWSESLHGVSLNGPGVNFRHPIPSATNFPQVILLASSFNRTLWFDVARAIAVEARAMFNTGQAGVTFWAPNVNVFRDPRWGRGQETPGEDPLVCGEYAVQYVIGFQGEDHQLIVEDDEDDGGDSPRLMLSACCKHYTAYDLEKWGNFTRYTFNAKVTKQDMEDTYQPPFRSCIQEGKASCLMCSYNELNGVPLCADRDLLQMTRDEWDFKGYITSDCNAVATIFEYQNYTTSAIDAITLALKAGVDINCGGYYTTYAGPALESGKITEKDIDGALLNLFTVQLRLGLFDGNPGNLPFGNLGPSNVCTAEHRQLALEAARQGLVLLKNDMDLLPLSDSMQSQRNGRNMDKVGHLAIIGSIANTASKLGGDYSGIPCNGKNLVDAFRSRMQNVSFAFGCIDVQCNSTQGFREAVQLAREAEIVVVVTGLDSTQEGEDLDRVSLLLPGKQADLVASVASTSKKPVVLVLVGGGPIDVSFAQKNSKIGSIIWVGYPGEGPQAIVEAIFGDFNPSGRLPMTWYPESFTSVAMDDMHMRPDPSRSYPGRTYRFYTGPVVYTFGHGLSYSNYTSEFLSAPDRINLSLIAANTQFGSVEPLMRSNGLDFVTVKQIADQCDVLNFTIHVAVKNNGVLNGSHVVLLFSYPMTKSEVNPQKQLVGFERVHVEAGQVSEVIIHLDSCTHLSNVDEKGERILHLGLHKLMFDSGAEHTMVIEI</sequence>
<dbReference type="FunFam" id="3.20.20.300:FF:000004">
    <property type="entry name" value="probable beta-D-xylosidase 7"/>
    <property type="match status" value="1"/>
</dbReference>
<dbReference type="GO" id="GO:0031222">
    <property type="term" value="P:arabinan catabolic process"/>
    <property type="evidence" value="ECO:0000318"/>
    <property type="project" value="GO_Central"/>
</dbReference>
<dbReference type="AlphaFoldDB" id="A0A0K9PG91"/>
<dbReference type="STRING" id="29655.A0A0K9PG91"/>
<proteinExistence type="predicted"/>
<dbReference type="InterPro" id="IPR001764">
    <property type="entry name" value="Glyco_hydro_3_N"/>
</dbReference>
<keyword evidence="3 7" id="KW-0732">Signal</keyword>
<dbReference type="InterPro" id="IPR036881">
    <property type="entry name" value="Glyco_hydro_3_C_sf"/>
</dbReference>
<keyword evidence="4" id="KW-0378">Hydrolase</keyword>
<dbReference type="SMART" id="SM01217">
    <property type="entry name" value="Fn3_like"/>
    <property type="match status" value="1"/>
</dbReference>
<gene>
    <name evidence="9" type="ORF">ZOSMA_24G00140</name>
</gene>
<dbReference type="Proteomes" id="UP000036987">
    <property type="component" value="Unassembled WGS sequence"/>
</dbReference>
<evidence type="ECO:0000256" key="5">
    <source>
        <dbReference type="ARBA" id="ARBA00023180"/>
    </source>
</evidence>
<dbReference type="InterPro" id="IPR017853">
    <property type="entry name" value="GH"/>
</dbReference>
<dbReference type="EMBL" id="LFYR01000864">
    <property type="protein sequence ID" value="KMZ67994.1"/>
    <property type="molecule type" value="Genomic_DNA"/>
</dbReference>
<evidence type="ECO:0000313" key="9">
    <source>
        <dbReference type="EMBL" id="KMZ67994.1"/>
    </source>
</evidence>
<name>A0A0K9PG91_ZOSMR</name>
<dbReference type="Gene3D" id="3.40.50.1700">
    <property type="entry name" value="Glycoside hydrolase family 3 C-terminal domain"/>
    <property type="match status" value="1"/>
</dbReference>
<dbReference type="InterPro" id="IPR013783">
    <property type="entry name" value="Ig-like_fold"/>
</dbReference>
<evidence type="ECO:0000256" key="3">
    <source>
        <dbReference type="ARBA" id="ARBA00022729"/>
    </source>
</evidence>
<dbReference type="OrthoDB" id="47059at2759"/>
<comment type="subcellular location">
    <subcellularLocation>
        <location evidence="1">Secreted</location>
    </subcellularLocation>
</comment>
<keyword evidence="10" id="KW-1185">Reference proteome</keyword>
<feature type="chain" id="PRO_5005527899" evidence="7">
    <location>
        <begin position="29"/>
        <end position="802"/>
    </location>
</feature>
<keyword evidence="5" id="KW-0325">Glycoprotein</keyword>
<protein>
    <submittedName>
        <fullName evidence="9">Beta-xylosidase, family GH3</fullName>
    </submittedName>
</protein>
<dbReference type="InterPro" id="IPR026891">
    <property type="entry name" value="Fn3-like"/>
</dbReference>
<dbReference type="InterPro" id="IPR002772">
    <property type="entry name" value="Glyco_hydro_3_C"/>
</dbReference>
<dbReference type="Pfam" id="PF00933">
    <property type="entry name" value="Glyco_hydro_3"/>
    <property type="match status" value="1"/>
</dbReference>
<evidence type="ECO:0000256" key="2">
    <source>
        <dbReference type="ARBA" id="ARBA00022525"/>
    </source>
</evidence>
<dbReference type="GO" id="GO:0045493">
    <property type="term" value="P:xylan catabolic process"/>
    <property type="evidence" value="ECO:0000318"/>
    <property type="project" value="GO_Central"/>
</dbReference>
<feature type="domain" description="Fibronectin type III-like" evidence="8">
    <location>
        <begin position="724"/>
        <end position="794"/>
    </location>
</feature>
<dbReference type="PANTHER" id="PTHR42721:SF1">
    <property type="entry name" value="BETA-D-XYLOSIDASE 6-RELATED"/>
    <property type="match status" value="1"/>
</dbReference>
<dbReference type="FunFam" id="3.40.50.1700:FF:000001">
    <property type="entry name" value="probable beta-D-xylosidase 2"/>
    <property type="match status" value="1"/>
</dbReference>
<comment type="caution">
    <text evidence="9">The sequence shown here is derived from an EMBL/GenBank/DDBJ whole genome shotgun (WGS) entry which is preliminary data.</text>
</comment>
<dbReference type="GO" id="GO:0009044">
    <property type="term" value="F:xylan 1,4-beta-xylosidase activity"/>
    <property type="evidence" value="ECO:0000318"/>
    <property type="project" value="GO_Central"/>
</dbReference>
<dbReference type="InterPro" id="IPR044993">
    <property type="entry name" value="BXL"/>
</dbReference>
<accession>A0A0K9PG91</accession>
<evidence type="ECO:0000256" key="1">
    <source>
        <dbReference type="ARBA" id="ARBA00004613"/>
    </source>
</evidence>
<dbReference type="GO" id="GO:0005576">
    <property type="term" value="C:extracellular region"/>
    <property type="evidence" value="ECO:0007669"/>
    <property type="project" value="UniProtKB-SubCell"/>
</dbReference>
<dbReference type="OMA" id="HMAIGTT"/>
<evidence type="ECO:0000256" key="4">
    <source>
        <dbReference type="ARBA" id="ARBA00022801"/>
    </source>
</evidence>
<organism evidence="9 10">
    <name type="scientific">Zostera marina</name>
    <name type="common">Eelgrass</name>
    <dbReference type="NCBI Taxonomy" id="29655"/>
    <lineage>
        <taxon>Eukaryota</taxon>
        <taxon>Viridiplantae</taxon>
        <taxon>Streptophyta</taxon>
        <taxon>Embryophyta</taxon>
        <taxon>Tracheophyta</taxon>
        <taxon>Spermatophyta</taxon>
        <taxon>Magnoliopsida</taxon>
        <taxon>Liliopsida</taxon>
        <taxon>Zosteraceae</taxon>
        <taxon>Zostera</taxon>
    </lineage>
</organism>
<evidence type="ECO:0000256" key="7">
    <source>
        <dbReference type="SAM" id="SignalP"/>
    </source>
</evidence>
<evidence type="ECO:0000256" key="6">
    <source>
        <dbReference type="ARBA" id="ARBA00023295"/>
    </source>
</evidence>
<dbReference type="InterPro" id="IPR036962">
    <property type="entry name" value="Glyco_hydro_3_N_sf"/>
</dbReference>
<keyword evidence="2" id="KW-0964">Secreted</keyword>
<dbReference type="GO" id="GO:0046556">
    <property type="term" value="F:alpha-L-arabinofuranosidase activity"/>
    <property type="evidence" value="ECO:0000318"/>
    <property type="project" value="GO_Central"/>
</dbReference>
<feature type="signal peptide" evidence="7">
    <location>
        <begin position="1"/>
        <end position="28"/>
    </location>
</feature>
<keyword evidence="6" id="KW-0326">Glycosidase</keyword>
<evidence type="ECO:0000313" key="10">
    <source>
        <dbReference type="Proteomes" id="UP000036987"/>
    </source>
</evidence>
<dbReference type="PANTHER" id="PTHR42721">
    <property type="entry name" value="SUGAR HYDROLASE-RELATED"/>
    <property type="match status" value="1"/>
</dbReference>
<dbReference type="Gene3D" id="2.60.40.10">
    <property type="entry name" value="Immunoglobulins"/>
    <property type="match status" value="1"/>
</dbReference>
<evidence type="ECO:0000259" key="8">
    <source>
        <dbReference type="SMART" id="SM01217"/>
    </source>
</evidence>
<reference evidence="10" key="1">
    <citation type="journal article" date="2016" name="Nature">
        <title>The genome of the seagrass Zostera marina reveals angiosperm adaptation to the sea.</title>
        <authorList>
            <person name="Olsen J.L."/>
            <person name="Rouze P."/>
            <person name="Verhelst B."/>
            <person name="Lin Y.-C."/>
            <person name="Bayer T."/>
            <person name="Collen J."/>
            <person name="Dattolo E."/>
            <person name="De Paoli E."/>
            <person name="Dittami S."/>
            <person name="Maumus F."/>
            <person name="Michel G."/>
            <person name="Kersting A."/>
            <person name="Lauritano C."/>
            <person name="Lohaus R."/>
            <person name="Toepel M."/>
            <person name="Tonon T."/>
            <person name="Vanneste K."/>
            <person name="Amirebrahimi M."/>
            <person name="Brakel J."/>
            <person name="Bostroem C."/>
            <person name="Chovatia M."/>
            <person name="Grimwood J."/>
            <person name="Jenkins J.W."/>
            <person name="Jueterbock A."/>
            <person name="Mraz A."/>
            <person name="Stam W.T."/>
            <person name="Tice H."/>
            <person name="Bornberg-Bauer E."/>
            <person name="Green P.J."/>
            <person name="Pearson G.A."/>
            <person name="Procaccini G."/>
            <person name="Duarte C.M."/>
            <person name="Schmutz J."/>
            <person name="Reusch T.B.H."/>
            <person name="Van de Peer Y."/>
        </authorList>
    </citation>
    <scope>NUCLEOTIDE SEQUENCE [LARGE SCALE GENOMIC DNA]</scope>
    <source>
        <strain evidence="10">cv. Finnish</strain>
    </source>
</reference>
<dbReference type="SUPFAM" id="SSF52279">
    <property type="entry name" value="Beta-D-glucan exohydrolase, C-terminal domain"/>
    <property type="match status" value="1"/>
</dbReference>